<dbReference type="Proteomes" id="UP000199527">
    <property type="component" value="Unassembled WGS sequence"/>
</dbReference>
<evidence type="ECO:0000313" key="1">
    <source>
        <dbReference type="EMBL" id="SDK39944.1"/>
    </source>
</evidence>
<gene>
    <name evidence="1" type="ORF">SAMN04488540_1317</name>
</gene>
<protein>
    <submittedName>
        <fullName evidence="1">Uncharacterized protein</fullName>
    </submittedName>
</protein>
<accession>A0A1G9BLF5</accession>
<name>A0A1G9BLF5_9GAMM</name>
<dbReference type="AlphaFoldDB" id="A0A1G9BLF5"/>
<organism evidence="1 2">
    <name type="scientific">Ferrimonas sediminum</name>
    <dbReference type="NCBI Taxonomy" id="718193"/>
    <lineage>
        <taxon>Bacteria</taxon>
        <taxon>Pseudomonadati</taxon>
        <taxon>Pseudomonadota</taxon>
        <taxon>Gammaproteobacteria</taxon>
        <taxon>Alteromonadales</taxon>
        <taxon>Ferrimonadaceae</taxon>
        <taxon>Ferrimonas</taxon>
    </lineage>
</organism>
<sequence>MSFQTFCFFFRNSFFNSYWSSFNHGFGFFQAQAGCAANSFNSTNFVSASAGQHYVKFGLLFSSSSFAATSYNCSSSRYAELFFHSFDQLNNVHYGHFSYGFDDLVFSDRHY</sequence>
<proteinExistence type="predicted"/>
<evidence type="ECO:0000313" key="2">
    <source>
        <dbReference type="Proteomes" id="UP000199527"/>
    </source>
</evidence>
<keyword evidence="2" id="KW-1185">Reference proteome</keyword>
<dbReference type="EMBL" id="FNEM01000031">
    <property type="protein sequence ID" value="SDK39944.1"/>
    <property type="molecule type" value="Genomic_DNA"/>
</dbReference>
<reference evidence="2" key="1">
    <citation type="submission" date="2016-10" db="EMBL/GenBank/DDBJ databases">
        <authorList>
            <person name="Varghese N."/>
            <person name="Submissions S."/>
        </authorList>
    </citation>
    <scope>NUCLEOTIDE SEQUENCE [LARGE SCALE GENOMIC DNA]</scope>
    <source>
        <strain evidence="2">DSM 23317</strain>
    </source>
</reference>